<comment type="caution">
    <text evidence="4">The sequence shown here is derived from an EMBL/GenBank/DDBJ whole genome shotgun (WGS) entry which is preliminary data.</text>
</comment>
<gene>
    <name evidence="4" type="ORF">TrLO_g9815</name>
</gene>
<accession>A0A9W7KYV7</accession>
<proteinExistence type="predicted"/>
<dbReference type="SUPFAM" id="SSF53474">
    <property type="entry name" value="alpha/beta-Hydrolases"/>
    <property type="match status" value="1"/>
</dbReference>
<dbReference type="Pfam" id="PF07859">
    <property type="entry name" value="Abhydrolase_3"/>
    <property type="match status" value="2"/>
</dbReference>
<dbReference type="Gene3D" id="3.40.50.1820">
    <property type="entry name" value="alpha/beta hydrolase"/>
    <property type="match status" value="1"/>
</dbReference>
<feature type="compositionally biased region" description="Basic and acidic residues" evidence="2">
    <location>
        <begin position="496"/>
        <end position="507"/>
    </location>
</feature>
<name>A0A9W7KYV7_9STRA</name>
<dbReference type="OrthoDB" id="408631at2759"/>
<evidence type="ECO:0000256" key="2">
    <source>
        <dbReference type="SAM" id="MobiDB-lite"/>
    </source>
</evidence>
<dbReference type="Proteomes" id="UP001165122">
    <property type="component" value="Unassembled WGS sequence"/>
</dbReference>
<feature type="domain" description="Alpha/beta hydrolase fold-3" evidence="3">
    <location>
        <begin position="519"/>
        <end position="614"/>
    </location>
</feature>
<sequence length="840" mass="93563">MSNQPTSGTCVDYVLEVSSLLDVCCRRLSLVGPRDDNLSDLALYLATTERQIHEYVIAILQSAGEAARPHIDDSSLTITCARLATLRNTLNSDDRFMAGFKTGGVNSLLFYLINTLQLCLTRIEDADRILCGQNAARTRSRSLQTEMGNDQGGVLGSSFLNGTDMYIADPRALVITGTAGRLARRQQFTNTIFRWTRRTALSLGVGGLMFLALDRRDKINSKKNQEQVAKRVGWIVGFVFLRSLAKRKYEVWRLRQRLNDSTQSLSMWQQKWIIVSSITANNDLRKTKSYNKLIAEPCAEDHNLEMKASSRRLLESLPIRSNKGAFWYSQGAFRLLMVRRAMDLVYASVGTAIDFTGPNGAYGLWMPVAGLCASYYAIAGPDVTSTRAAYHVTSPSMDFIKRAWGMVTMPPVKWLSMEASRLFKGIHVIERVFVAGVPCLLLSHGPQPAIIAALDRSRRQKKRTPDVLPDIEEGPNEGSNSPPPPKERKSRSPKRDKRDKSTPKINKDISNIEEKDVIFHITGGGWFIHTTATDVPWLAEWSAVSDAIVVVPEYDLLPEHHYPRALNQCTSIYCSLVSGEAAPDLGFRVKKIAVTGESAGGNLAAAMMVKLCMENIVDKTEVNNLRDRQKDEEEEEKRLLAKEVADHVEKVENMEKKEAEAETEKVEATIKRTASSSENFFRRLPSNLSKEARKVGEVSLPDCIMLSCPALNMCHSVSPSRIMGTGDPVLPSGLIQMISNEYVPESTGVSKEDPYCSPYFAPDEVLRCFPNTLLWVSAVDPLLDDAVDFNTRLRRMGVNSSIHAAQHMPHAFLGLSNAGFPEAERVQKSCQRFLIETFRG</sequence>
<protein>
    <recommendedName>
        <fullName evidence="3">Alpha/beta hydrolase fold-3 domain-containing protein</fullName>
    </recommendedName>
</protein>
<dbReference type="GO" id="GO:0005829">
    <property type="term" value="C:cytosol"/>
    <property type="evidence" value="ECO:0007669"/>
    <property type="project" value="TreeGrafter"/>
</dbReference>
<feature type="region of interest" description="Disordered" evidence="2">
    <location>
        <begin position="453"/>
        <end position="507"/>
    </location>
</feature>
<dbReference type="InterPro" id="IPR029058">
    <property type="entry name" value="AB_hydrolase_fold"/>
</dbReference>
<dbReference type="GO" id="GO:0004806">
    <property type="term" value="F:triacylglycerol lipase activity"/>
    <property type="evidence" value="ECO:0007669"/>
    <property type="project" value="TreeGrafter"/>
</dbReference>
<dbReference type="InterPro" id="IPR013094">
    <property type="entry name" value="AB_hydrolase_3"/>
</dbReference>
<reference evidence="5" key="1">
    <citation type="journal article" date="2023" name="Commun. Biol.">
        <title>Genome analysis of Parmales, the sister group of diatoms, reveals the evolutionary specialization of diatoms from phago-mixotrophs to photoautotrophs.</title>
        <authorList>
            <person name="Ban H."/>
            <person name="Sato S."/>
            <person name="Yoshikawa S."/>
            <person name="Yamada K."/>
            <person name="Nakamura Y."/>
            <person name="Ichinomiya M."/>
            <person name="Sato N."/>
            <person name="Blanc-Mathieu R."/>
            <person name="Endo H."/>
            <person name="Kuwata A."/>
            <person name="Ogata H."/>
        </authorList>
    </citation>
    <scope>NUCLEOTIDE SEQUENCE [LARGE SCALE GENOMIC DNA]</scope>
    <source>
        <strain evidence="5">NIES 3700</strain>
    </source>
</reference>
<dbReference type="PANTHER" id="PTHR23025">
    <property type="entry name" value="TRIACYLGLYCEROL LIPASE"/>
    <property type="match status" value="1"/>
</dbReference>
<evidence type="ECO:0000256" key="1">
    <source>
        <dbReference type="SAM" id="Coils"/>
    </source>
</evidence>
<dbReference type="PANTHER" id="PTHR23025:SF3">
    <property type="entry name" value="HORMONE-SENSITIVE LIPASE"/>
    <property type="match status" value="1"/>
</dbReference>
<evidence type="ECO:0000313" key="4">
    <source>
        <dbReference type="EMBL" id="GMI16952.1"/>
    </source>
</evidence>
<keyword evidence="5" id="KW-1185">Reference proteome</keyword>
<dbReference type="GO" id="GO:0004771">
    <property type="term" value="F:sterol ester esterase activity"/>
    <property type="evidence" value="ECO:0007669"/>
    <property type="project" value="TreeGrafter"/>
</dbReference>
<dbReference type="GO" id="GO:0019433">
    <property type="term" value="P:triglyceride catabolic process"/>
    <property type="evidence" value="ECO:0007669"/>
    <property type="project" value="TreeGrafter"/>
</dbReference>
<feature type="domain" description="Alpha/beta hydrolase fold-3" evidence="3">
    <location>
        <begin position="688"/>
        <end position="813"/>
    </location>
</feature>
<evidence type="ECO:0000313" key="5">
    <source>
        <dbReference type="Proteomes" id="UP001165122"/>
    </source>
</evidence>
<feature type="coiled-coil region" evidence="1">
    <location>
        <begin position="622"/>
        <end position="676"/>
    </location>
</feature>
<dbReference type="AlphaFoldDB" id="A0A9W7KYV7"/>
<evidence type="ECO:0000259" key="3">
    <source>
        <dbReference type="Pfam" id="PF07859"/>
    </source>
</evidence>
<keyword evidence="1" id="KW-0175">Coiled coil</keyword>
<organism evidence="4 5">
    <name type="scientific">Triparma laevis f. longispina</name>
    <dbReference type="NCBI Taxonomy" id="1714387"/>
    <lineage>
        <taxon>Eukaryota</taxon>
        <taxon>Sar</taxon>
        <taxon>Stramenopiles</taxon>
        <taxon>Ochrophyta</taxon>
        <taxon>Bolidophyceae</taxon>
        <taxon>Parmales</taxon>
        <taxon>Triparmaceae</taxon>
        <taxon>Triparma</taxon>
    </lineage>
</organism>
<dbReference type="EMBL" id="BRXW01000271">
    <property type="protein sequence ID" value="GMI16952.1"/>
    <property type="molecule type" value="Genomic_DNA"/>
</dbReference>